<organism evidence="1 2">
    <name type="scientific">Hujiaoplasma nucleasis</name>
    <dbReference type="NCBI Taxonomy" id="2725268"/>
    <lineage>
        <taxon>Bacteria</taxon>
        <taxon>Bacillati</taxon>
        <taxon>Mycoplasmatota</taxon>
        <taxon>Mollicutes</taxon>
        <taxon>Candidatus Izemoplasmatales</taxon>
        <taxon>Hujiaoplasmataceae</taxon>
        <taxon>Hujiaoplasma</taxon>
    </lineage>
</organism>
<gene>
    <name evidence="1" type="ORF">HF295_07890</name>
</gene>
<evidence type="ECO:0000313" key="2">
    <source>
        <dbReference type="Proteomes" id="UP000512167"/>
    </source>
</evidence>
<accession>A0A7L6N685</accession>
<evidence type="ECO:0000313" key="1">
    <source>
        <dbReference type="EMBL" id="QLY40777.1"/>
    </source>
</evidence>
<dbReference type="Proteomes" id="UP000512167">
    <property type="component" value="Chromosome"/>
</dbReference>
<keyword evidence="2" id="KW-1185">Reference proteome</keyword>
<reference evidence="1 2" key="1">
    <citation type="submission" date="2020-04" db="EMBL/GenBank/DDBJ databases">
        <authorList>
            <person name="Zheng R.K."/>
            <person name="Sun C.M."/>
        </authorList>
    </citation>
    <scope>NUCLEOTIDE SEQUENCE [LARGE SCALE GENOMIC DNA]</scope>
    <source>
        <strain evidence="2">zrk29</strain>
    </source>
</reference>
<proteinExistence type="predicted"/>
<sequence length="136" mass="16629">MKINDLFDIIDQCQTHKTEDYVFLNIVSKDIVYFNDSIYSVDELDNILQEYDDDTDWIPVKVESFERDMYQEFFDLQEGHLKEKLYLVFFSRGGYSKAKTVMYEAGIIDDFYRFRNQYQRRIVFQWCEEHQISFED</sequence>
<dbReference type="RefSeq" id="WP_312031625.1">
    <property type="nucleotide sequence ID" value="NZ_CP051151.1"/>
</dbReference>
<dbReference type="AlphaFoldDB" id="A0A7L6N685"/>
<protein>
    <submittedName>
        <fullName evidence="1">Uncharacterized protein</fullName>
    </submittedName>
</protein>
<name>A0A7L6N685_9MOLU</name>
<dbReference type="KEGG" id="tbk:HF295_07890"/>
<dbReference type="EMBL" id="CP051151">
    <property type="protein sequence ID" value="QLY40777.1"/>
    <property type="molecule type" value="Genomic_DNA"/>
</dbReference>